<dbReference type="PANTHER" id="PTHR12277">
    <property type="entry name" value="ALPHA/BETA HYDROLASE DOMAIN-CONTAINING PROTEIN"/>
    <property type="match status" value="1"/>
</dbReference>
<evidence type="ECO:0000259" key="1">
    <source>
        <dbReference type="Pfam" id="PF00561"/>
    </source>
</evidence>
<reference evidence="4" key="2">
    <citation type="submission" date="2019-09" db="UniProtKB">
        <authorList>
            <consortium name="WormBaseParasite"/>
        </authorList>
    </citation>
    <scope>IDENTIFICATION</scope>
</reference>
<dbReference type="WBParaSite" id="HPBE_0000781301-mRNA-1">
    <property type="protein sequence ID" value="HPBE_0000781301-mRNA-1"/>
    <property type="gene ID" value="HPBE_0000781301"/>
</dbReference>
<keyword evidence="3" id="KW-1185">Reference proteome</keyword>
<dbReference type="Pfam" id="PF00561">
    <property type="entry name" value="Abhydrolase_1"/>
    <property type="match status" value="1"/>
</dbReference>
<dbReference type="GO" id="GO:0008474">
    <property type="term" value="F:palmitoyl-(protein) hydrolase activity"/>
    <property type="evidence" value="ECO:0007669"/>
    <property type="project" value="TreeGrafter"/>
</dbReference>
<evidence type="ECO:0000313" key="4">
    <source>
        <dbReference type="WBParaSite" id="HPBE_0000781301-mRNA-1"/>
    </source>
</evidence>
<gene>
    <name evidence="2" type="ORF">HPBE_LOCUS7814</name>
</gene>
<dbReference type="InterPro" id="IPR029058">
    <property type="entry name" value="AB_hydrolase_fold"/>
</dbReference>
<dbReference type="EMBL" id="UZAH01025979">
    <property type="protein sequence ID" value="VDO73711.1"/>
    <property type="molecule type" value="Genomic_DNA"/>
</dbReference>
<dbReference type="GO" id="GO:0010008">
    <property type="term" value="C:endosome membrane"/>
    <property type="evidence" value="ECO:0007669"/>
    <property type="project" value="TreeGrafter"/>
</dbReference>
<accession>A0A183FKV3</accession>
<sequence length="243" mass="26871">MTLIAVSFSLTFGTNTNLLSLFFAVCAQKFQIQNVIKVVIFAQPNASDLGEYLQPLLFSIPMMALRFGVDVYAFDYSGYGLSSGKPSEKNIYADIRAVYDYVRLKRPDKKIVLIGYSLGTAAAADLAASDPDALAGVVLVAPFASGMRLFTAQPGCEDSNKLDRFITIDKVSKIKVPVLVCHGYRDDAIPYQHGVVVSRRARRAVPPLFLPEADHMSIFNGQYLDTFIRIRTLVTFCECAQYK</sequence>
<dbReference type="SUPFAM" id="SSF53474">
    <property type="entry name" value="alpha/beta-Hydrolases"/>
    <property type="match status" value="1"/>
</dbReference>
<dbReference type="Gene3D" id="3.40.50.1820">
    <property type="entry name" value="alpha/beta hydrolase"/>
    <property type="match status" value="1"/>
</dbReference>
<dbReference type="PANTHER" id="PTHR12277:SF39">
    <property type="entry name" value="SERINE AMINOPEPTIDASE S33 DOMAIN-CONTAINING PROTEIN"/>
    <property type="match status" value="1"/>
</dbReference>
<protein>
    <submittedName>
        <fullName evidence="4">Hydrolase_4 domain-containing protein</fullName>
    </submittedName>
</protein>
<proteinExistence type="predicted"/>
<dbReference type="InterPro" id="IPR000073">
    <property type="entry name" value="AB_hydrolase_1"/>
</dbReference>
<dbReference type="OrthoDB" id="446723at2759"/>
<dbReference type="Proteomes" id="UP000050761">
    <property type="component" value="Unassembled WGS sequence"/>
</dbReference>
<name>A0A183FKV3_HELPZ</name>
<evidence type="ECO:0000313" key="3">
    <source>
        <dbReference type="Proteomes" id="UP000050761"/>
    </source>
</evidence>
<evidence type="ECO:0000313" key="2">
    <source>
        <dbReference type="EMBL" id="VDO73711.1"/>
    </source>
</evidence>
<feature type="domain" description="AB hydrolase-1" evidence="1">
    <location>
        <begin position="65"/>
        <end position="144"/>
    </location>
</feature>
<dbReference type="AlphaFoldDB" id="A0A183FKV3"/>
<dbReference type="GO" id="GO:0005886">
    <property type="term" value="C:plasma membrane"/>
    <property type="evidence" value="ECO:0007669"/>
    <property type="project" value="TreeGrafter"/>
</dbReference>
<organism evidence="3 4">
    <name type="scientific">Heligmosomoides polygyrus</name>
    <name type="common">Parasitic roundworm</name>
    <dbReference type="NCBI Taxonomy" id="6339"/>
    <lineage>
        <taxon>Eukaryota</taxon>
        <taxon>Metazoa</taxon>
        <taxon>Ecdysozoa</taxon>
        <taxon>Nematoda</taxon>
        <taxon>Chromadorea</taxon>
        <taxon>Rhabditida</taxon>
        <taxon>Rhabditina</taxon>
        <taxon>Rhabditomorpha</taxon>
        <taxon>Strongyloidea</taxon>
        <taxon>Heligmosomidae</taxon>
        <taxon>Heligmosomoides</taxon>
    </lineage>
</organism>
<accession>A0A3P7XHA0</accession>
<reference evidence="2 3" key="1">
    <citation type="submission" date="2018-11" db="EMBL/GenBank/DDBJ databases">
        <authorList>
            <consortium name="Pathogen Informatics"/>
        </authorList>
    </citation>
    <scope>NUCLEOTIDE SEQUENCE [LARGE SCALE GENOMIC DNA]</scope>
</reference>